<sequence>MEGEGELLDLNHLSDAEQASILEVLLRDSELRVQDEGRVRSLQTKESNPVRLRSLTGAWFHDERNKRHRDTKNVVDIVQASLRRRKPRIDVSVSGVFNKQTADASHMNNKDKLDDDQRSNRSQNRLTPTPRPRTRSPNTQDSNSYSSSSEYYSRRNGQGDGKEEPLQDSDEDLDSLSTGVTEHDPNTLRPASSISSLQSSNTMSGSMMSLFSSGEFGAVEVKGRILFSLDYDTPKEELHIGVCRCEDLAAARKNRSDPYVKAYLLPDKSSHSKKKTSVKKKTLSPVFDQTLKYKISVSEMRGRTLNLSVWHAAPLGRNLFLGEVELELAHWDWTHTHPDWYQLVPRVQCSLDSISSRGTVVLSTKFTPAGSEGAGQPLTGELHIWLREALGLLSTKGGAIDSFVKSFVLPDSSRSSGQKTRVVKRTLSPTYNHTMVYDGFKPADLKEACAELTIWHREGLKTHLLGGVRLSSGTGLSYGEAVCWMDSTEEEVTVWTSMMQNPNQWVDATLPIRTNLAHRPE</sequence>
<evidence type="ECO:0000313" key="1">
    <source>
        <dbReference type="EMBL" id="KAJ7991676.1"/>
    </source>
</evidence>
<keyword evidence="2" id="KW-1185">Reference proteome</keyword>
<gene>
    <name evidence="1" type="ORF">DPEC_G00286350</name>
</gene>
<dbReference type="Proteomes" id="UP001157502">
    <property type="component" value="Chromosome 26"/>
</dbReference>
<comment type="caution">
    <text evidence="1">The sequence shown here is derived from an EMBL/GenBank/DDBJ whole genome shotgun (WGS) entry which is preliminary data.</text>
</comment>
<name>A0ACC2FJZ2_DALPE</name>
<organism evidence="1 2">
    <name type="scientific">Dallia pectoralis</name>
    <name type="common">Alaska blackfish</name>
    <dbReference type="NCBI Taxonomy" id="75939"/>
    <lineage>
        <taxon>Eukaryota</taxon>
        <taxon>Metazoa</taxon>
        <taxon>Chordata</taxon>
        <taxon>Craniata</taxon>
        <taxon>Vertebrata</taxon>
        <taxon>Euteleostomi</taxon>
        <taxon>Actinopterygii</taxon>
        <taxon>Neopterygii</taxon>
        <taxon>Teleostei</taxon>
        <taxon>Protacanthopterygii</taxon>
        <taxon>Esociformes</taxon>
        <taxon>Umbridae</taxon>
        <taxon>Dallia</taxon>
    </lineage>
</organism>
<protein>
    <submittedName>
        <fullName evidence="1">Uncharacterized protein</fullName>
    </submittedName>
</protein>
<proteinExistence type="predicted"/>
<evidence type="ECO:0000313" key="2">
    <source>
        <dbReference type="Proteomes" id="UP001157502"/>
    </source>
</evidence>
<reference evidence="1" key="1">
    <citation type="submission" date="2021-05" db="EMBL/GenBank/DDBJ databases">
        <authorList>
            <person name="Pan Q."/>
            <person name="Jouanno E."/>
            <person name="Zahm M."/>
            <person name="Klopp C."/>
            <person name="Cabau C."/>
            <person name="Louis A."/>
            <person name="Berthelot C."/>
            <person name="Parey E."/>
            <person name="Roest Crollius H."/>
            <person name="Montfort J."/>
            <person name="Robinson-Rechavi M."/>
            <person name="Bouchez O."/>
            <person name="Lampietro C."/>
            <person name="Lopez Roques C."/>
            <person name="Donnadieu C."/>
            <person name="Postlethwait J."/>
            <person name="Bobe J."/>
            <person name="Dillon D."/>
            <person name="Chandos A."/>
            <person name="von Hippel F."/>
            <person name="Guiguen Y."/>
        </authorList>
    </citation>
    <scope>NUCLEOTIDE SEQUENCE</scope>
    <source>
        <strain evidence="1">YG-Jan2019</strain>
    </source>
</reference>
<accession>A0ACC2FJZ2</accession>
<dbReference type="EMBL" id="CM055753">
    <property type="protein sequence ID" value="KAJ7991676.1"/>
    <property type="molecule type" value="Genomic_DNA"/>
</dbReference>